<dbReference type="RefSeq" id="WP_342161383.1">
    <property type="nucleotide sequence ID" value="NZ_JBCDNA010000003.1"/>
</dbReference>
<dbReference type="PANTHER" id="PTHR43080">
    <property type="entry name" value="CBS DOMAIN-CONTAINING PROTEIN CBSX3, MITOCHONDRIAL"/>
    <property type="match status" value="1"/>
</dbReference>
<dbReference type="PROSITE" id="PS51371">
    <property type="entry name" value="CBS"/>
    <property type="match status" value="2"/>
</dbReference>
<proteinExistence type="predicted"/>
<dbReference type="InterPro" id="IPR051257">
    <property type="entry name" value="Diverse_CBS-Domain"/>
</dbReference>
<evidence type="ECO:0000313" key="4">
    <source>
        <dbReference type="EMBL" id="MEL4457221.1"/>
    </source>
</evidence>
<dbReference type="PANTHER" id="PTHR43080:SF2">
    <property type="entry name" value="CBS DOMAIN-CONTAINING PROTEIN"/>
    <property type="match status" value="1"/>
</dbReference>
<feature type="domain" description="CBS" evidence="3">
    <location>
        <begin position="14"/>
        <end position="72"/>
    </location>
</feature>
<dbReference type="Pfam" id="PF00571">
    <property type="entry name" value="CBS"/>
    <property type="match status" value="2"/>
</dbReference>
<dbReference type="SUPFAM" id="SSF54631">
    <property type="entry name" value="CBS-domain pair"/>
    <property type="match status" value="1"/>
</dbReference>
<dbReference type="InterPro" id="IPR046342">
    <property type="entry name" value="CBS_dom_sf"/>
</dbReference>
<protein>
    <submittedName>
        <fullName evidence="4">CBS domain-containing protein</fullName>
    </submittedName>
</protein>
<dbReference type="Proteomes" id="UP001474120">
    <property type="component" value="Unassembled WGS sequence"/>
</dbReference>
<reference evidence="4 5" key="1">
    <citation type="submission" date="2024-04" db="EMBL/GenBank/DDBJ databases">
        <title>whole genome sequencing of Lutimonas vermicola strain IMCC1616.</title>
        <authorList>
            <person name="Bae S.S."/>
        </authorList>
    </citation>
    <scope>NUCLEOTIDE SEQUENCE [LARGE SCALE GENOMIC DNA]</scope>
    <source>
        <strain evidence="4 5">IMCC1616</strain>
    </source>
</reference>
<evidence type="ECO:0000256" key="1">
    <source>
        <dbReference type="ARBA" id="ARBA00023122"/>
    </source>
</evidence>
<sequence length="133" mass="14927">MDTKRSFQSAKDVMTKNIVFVDGMATAKEAVEIMRQKNVEALIVKKRHKQDAYGIVIVHDFIKGVIIAEKTSEEVNIFEIMTKPAISVPANMDVRYVASLLMKVGLRMAPVEENGEYIGMVSLSHLILDNLLF</sequence>
<dbReference type="SMART" id="SM00116">
    <property type="entry name" value="CBS"/>
    <property type="match status" value="2"/>
</dbReference>
<dbReference type="InterPro" id="IPR000644">
    <property type="entry name" value="CBS_dom"/>
</dbReference>
<feature type="domain" description="CBS" evidence="3">
    <location>
        <begin position="81"/>
        <end position="133"/>
    </location>
</feature>
<dbReference type="Gene3D" id="3.10.580.10">
    <property type="entry name" value="CBS-domain"/>
    <property type="match status" value="1"/>
</dbReference>
<comment type="caution">
    <text evidence="4">The sequence shown here is derived from an EMBL/GenBank/DDBJ whole genome shotgun (WGS) entry which is preliminary data.</text>
</comment>
<keyword evidence="1 2" id="KW-0129">CBS domain</keyword>
<evidence type="ECO:0000313" key="5">
    <source>
        <dbReference type="Proteomes" id="UP001474120"/>
    </source>
</evidence>
<gene>
    <name evidence="4" type="ORF">AABB81_15035</name>
</gene>
<keyword evidence="5" id="KW-1185">Reference proteome</keyword>
<name>A0ABU9L456_9FLAO</name>
<evidence type="ECO:0000259" key="3">
    <source>
        <dbReference type="PROSITE" id="PS51371"/>
    </source>
</evidence>
<accession>A0ABU9L456</accession>
<evidence type="ECO:0000256" key="2">
    <source>
        <dbReference type="PROSITE-ProRule" id="PRU00703"/>
    </source>
</evidence>
<dbReference type="EMBL" id="JBCDNA010000003">
    <property type="protein sequence ID" value="MEL4457221.1"/>
    <property type="molecule type" value="Genomic_DNA"/>
</dbReference>
<organism evidence="4 5">
    <name type="scientific">Lutimonas vermicola</name>
    <dbReference type="NCBI Taxonomy" id="414288"/>
    <lineage>
        <taxon>Bacteria</taxon>
        <taxon>Pseudomonadati</taxon>
        <taxon>Bacteroidota</taxon>
        <taxon>Flavobacteriia</taxon>
        <taxon>Flavobacteriales</taxon>
        <taxon>Flavobacteriaceae</taxon>
        <taxon>Lutimonas</taxon>
    </lineage>
</organism>